<name>A0A6N8U4W1_9FIRM</name>
<sequence length="144" mass="16792">MKETKSDSGERDIPLIDQCFPFLSYYLTTLKKQYLFTSIKSGEWITQQSFKKMWESIIKKMNKKAVELEYDEFIDSLTPHIFRHNYATLLDKAGVPLKERQYLMGHASVVITMDTYTHPDTDNMKAPLLLDNYIKNTSNSLTPI</sequence>
<dbReference type="SUPFAM" id="SSF56349">
    <property type="entry name" value="DNA breaking-rejoining enzymes"/>
    <property type="match status" value="1"/>
</dbReference>
<dbReference type="InterPro" id="IPR002104">
    <property type="entry name" value="Integrase_catalytic"/>
</dbReference>
<dbReference type="GO" id="GO:0006310">
    <property type="term" value="P:DNA recombination"/>
    <property type="evidence" value="ECO:0007669"/>
    <property type="project" value="UniProtKB-KW"/>
</dbReference>
<dbReference type="GO" id="GO:0003677">
    <property type="term" value="F:DNA binding"/>
    <property type="evidence" value="ECO:0007669"/>
    <property type="project" value="UniProtKB-KW"/>
</dbReference>
<comment type="similarity">
    <text evidence="1">Belongs to the 'phage' integrase family.</text>
</comment>
<dbReference type="EMBL" id="WUUQ01000001">
    <property type="protein sequence ID" value="MXQ73112.1"/>
    <property type="molecule type" value="Genomic_DNA"/>
</dbReference>
<dbReference type="InterPro" id="IPR011010">
    <property type="entry name" value="DNA_brk_join_enz"/>
</dbReference>
<feature type="domain" description="Tyr recombinase" evidence="4">
    <location>
        <begin position="1"/>
        <end position="129"/>
    </location>
</feature>
<dbReference type="PANTHER" id="PTHR30349:SF41">
    <property type="entry name" value="INTEGRASE_RECOMBINASE PROTEIN MJ0367-RELATED"/>
    <property type="match status" value="1"/>
</dbReference>
<dbReference type="InterPro" id="IPR013762">
    <property type="entry name" value="Integrase-like_cat_sf"/>
</dbReference>
<evidence type="ECO:0000259" key="4">
    <source>
        <dbReference type="PROSITE" id="PS51898"/>
    </source>
</evidence>
<dbReference type="PANTHER" id="PTHR30349">
    <property type="entry name" value="PHAGE INTEGRASE-RELATED"/>
    <property type="match status" value="1"/>
</dbReference>
<evidence type="ECO:0000256" key="2">
    <source>
        <dbReference type="ARBA" id="ARBA00023125"/>
    </source>
</evidence>
<dbReference type="Proteomes" id="UP000434036">
    <property type="component" value="Unassembled WGS sequence"/>
</dbReference>
<evidence type="ECO:0000256" key="3">
    <source>
        <dbReference type="ARBA" id="ARBA00023172"/>
    </source>
</evidence>
<dbReference type="InterPro" id="IPR050090">
    <property type="entry name" value="Tyrosine_recombinase_XerCD"/>
</dbReference>
<proteinExistence type="inferred from homology"/>
<dbReference type="AlphaFoldDB" id="A0A6N8U4W1"/>
<gene>
    <name evidence="5" type="ORF">GSF08_04085</name>
</gene>
<dbReference type="RefSeq" id="WP_160624533.1">
    <property type="nucleotide sequence ID" value="NZ_WUUQ01000001.1"/>
</dbReference>
<comment type="caution">
    <text evidence="5">The sequence shown here is derived from an EMBL/GenBank/DDBJ whole genome shotgun (WGS) entry which is preliminary data.</text>
</comment>
<dbReference type="Gene3D" id="1.10.443.10">
    <property type="entry name" value="Intergrase catalytic core"/>
    <property type="match status" value="1"/>
</dbReference>
<accession>A0A6N8U4W1</accession>
<reference evidence="5 6" key="1">
    <citation type="submission" date="2019-12" db="EMBL/GenBank/DDBJ databases">
        <authorList>
            <person name="Yang R."/>
        </authorList>
    </citation>
    <scope>NUCLEOTIDE SEQUENCE [LARGE SCALE GENOMIC DNA]</scope>
    <source>
        <strain evidence="5 6">DONG20-135</strain>
    </source>
</reference>
<evidence type="ECO:0000313" key="6">
    <source>
        <dbReference type="Proteomes" id="UP000434036"/>
    </source>
</evidence>
<evidence type="ECO:0000313" key="5">
    <source>
        <dbReference type="EMBL" id="MXQ73112.1"/>
    </source>
</evidence>
<evidence type="ECO:0000256" key="1">
    <source>
        <dbReference type="ARBA" id="ARBA00008857"/>
    </source>
</evidence>
<protein>
    <submittedName>
        <fullName evidence="5">Tyrosine-type recombinase/integrase</fullName>
    </submittedName>
</protein>
<dbReference type="GO" id="GO:0015074">
    <property type="term" value="P:DNA integration"/>
    <property type="evidence" value="ECO:0007669"/>
    <property type="project" value="InterPro"/>
</dbReference>
<keyword evidence="6" id="KW-1185">Reference proteome</keyword>
<dbReference type="Pfam" id="PF00589">
    <property type="entry name" value="Phage_integrase"/>
    <property type="match status" value="1"/>
</dbReference>
<keyword evidence="3" id="KW-0233">DNA recombination</keyword>
<dbReference type="PROSITE" id="PS51898">
    <property type="entry name" value="TYR_RECOMBINASE"/>
    <property type="match status" value="1"/>
</dbReference>
<reference evidence="5 6" key="2">
    <citation type="submission" date="2020-01" db="EMBL/GenBank/DDBJ databases">
        <title>Clostridiaceae sp. nov. isolated from the gut of human by culturomics.</title>
        <authorList>
            <person name="Chang Y."/>
        </authorList>
    </citation>
    <scope>NUCLEOTIDE SEQUENCE [LARGE SCALE GENOMIC DNA]</scope>
    <source>
        <strain evidence="5 6">DONG20-135</strain>
    </source>
</reference>
<keyword evidence="2" id="KW-0238">DNA-binding</keyword>
<organism evidence="5 6">
    <name type="scientific">Copranaerobaculum intestinale</name>
    <dbReference type="NCBI Taxonomy" id="2692629"/>
    <lineage>
        <taxon>Bacteria</taxon>
        <taxon>Bacillati</taxon>
        <taxon>Bacillota</taxon>
        <taxon>Erysipelotrichia</taxon>
        <taxon>Erysipelotrichales</taxon>
        <taxon>Erysipelotrichaceae</taxon>
        <taxon>Copranaerobaculum</taxon>
    </lineage>
</organism>